<dbReference type="Pfam" id="PF04404">
    <property type="entry name" value="ERF"/>
    <property type="match status" value="1"/>
</dbReference>
<accession>A0A7X3H9E8</accession>
<dbReference type="InterPro" id="IPR007499">
    <property type="entry name" value="ERF_bacteria_virus"/>
</dbReference>
<organism evidence="2 3">
    <name type="scientific">Metapseudomonas otitidis</name>
    <dbReference type="NCBI Taxonomy" id="319939"/>
    <lineage>
        <taxon>Bacteria</taxon>
        <taxon>Pseudomonadati</taxon>
        <taxon>Pseudomonadota</taxon>
        <taxon>Gammaproteobacteria</taxon>
        <taxon>Pseudomonadales</taxon>
        <taxon>Pseudomonadaceae</taxon>
        <taxon>Metapseudomonas</taxon>
    </lineage>
</organism>
<evidence type="ECO:0008006" key="4">
    <source>
        <dbReference type="Google" id="ProtNLM"/>
    </source>
</evidence>
<gene>
    <name evidence="2" type="ORF">GO594_13210</name>
</gene>
<proteinExistence type="predicted"/>
<evidence type="ECO:0000313" key="2">
    <source>
        <dbReference type="EMBL" id="MWK56939.1"/>
    </source>
</evidence>
<comment type="caution">
    <text evidence="2">The sequence shown here is derived from an EMBL/GenBank/DDBJ whole genome shotgun (WGS) entry which is preliminary data.</text>
</comment>
<evidence type="ECO:0000256" key="1">
    <source>
        <dbReference type="SAM" id="MobiDB-lite"/>
    </source>
</evidence>
<dbReference type="RefSeq" id="WP_160481054.1">
    <property type="nucleotide sequence ID" value="NZ_WTFN01000027.1"/>
</dbReference>
<feature type="compositionally biased region" description="Acidic residues" evidence="1">
    <location>
        <begin position="149"/>
        <end position="163"/>
    </location>
</feature>
<name>A0A7X3H9E8_9GAMM</name>
<evidence type="ECO:0000313" key="3">
    <source>
        <dbReference type="Proteomes" id="UP000461288"/>
    </source>
</evidence>
<dbReference type="Proteomes" id="UP000461288">
    <property type="component" value="Unassembled WGS sequence"/>
</dbReference>
<sequence length="234" mass="25331">MDTTPEIYHATYGTADQVAKLYAAFAKAQGEFPPIAKNREVEIPVKDKVTGARTSSYKFRYADLEEINSKTRKPLSDNGLGTMQFISRSTSAVGGTSIFTRLVHSEGACIEAEIPLPAAEKQRDIKDYGATVSYLRRYAKAALLDIAADDDLDNNGGEGDDLPPIETPQSPQDTGKPAYPDAKLNKMLPQWKDLISSGKKTADQVIATVCSGNSLTPKQIQLIRALEPAPGAEQ</sequence>
<dbReference type="AlphaFoldDB" id="A0A7X3H9E8"/>
<protein>
    <recommendedName>
        <fullName evidence="4">ERF superfamily protein</fullName>
    </recommendedName>
</protein>
<reference evidence="2 3" key="1">
    <citation type="submission" date="2019-12" db="EMBL/GenBank/DDBJ databases">
        <title>Draft genome sequence of Pseudomonas otitidis recovered from a chicken carcass.</title>
        <authorList>
            <person name="Vieira T.R."/>
            <person name="Oliviera E.F.C."/>
            <person name="Silva N.M.V."/>
            <person name="Sambrano G.E."/>
            <person name="Cibulski S.P."/>
            <person name="Cardoso M.R.I."/>
        </authorList>
    </citation>
    <scope>NUCLEOTIDE SEQUENCE [LARGE SCALE GENOMIC DNA]</scope>
    <source>
        <strain evidence="2 3">25_K</strain>
    </source>
</reference>
<dbReference type="EMBL" id="WTFN01000027">
    <property type="protein sequence ID" value="MWK56939.1"/>
    <property type="molecule type" value="Genomic_DNA"/>
</dbReference>
<feature type="region of interest" description="Disordered" evidence="1">
    <location>
        <begin position="149"/>
        <end position="181"/>
    </location>
</feature>